<name>A0A5C6Z0E7_9FLAO</name>
<gene>
    <name evidence="1" type="ORF">ESU54_07120</name>
</gene>
<accession>A0A5C6Z0E7</accession>
<dbReference type="AlphaFoldDB" id="A0A5C6Z0E7"/>
<dbReference type="Proteomes" id="UP000321497">
    <property type="component" value="Unassembled WGS sequence"/>
</dbReference>
<dbReference type="RefSeq" id="WP_111845901.1">
    <property type="nucleotide sequence ID" value="NZ_UEGI01000029.1"/>
</dbReference>
<evidence type="ECO:0000313" key="1">
    <source>
        <dbReference type="EMBL" id="TXD73526.1"/>
    </source>
</evidence>
<protein>
    <submittedName>
        <fullName evidence="1">Uncharacterized protein</fullName>
    </submittedName>
</protein>
<reference evidence="1 2" key="1">
    <citation type="submission" date="2019-08" db="EMBL/GenBank/DDBJ databases">
        <title>Genome of Aequorivita antarctica SW49 (type strain).</title>
        <authorList>
            <person name="Bowman J.P."/>
        </authorList>
    </citation>
    <scope>NUCLEOTIDE SEQUENCE [LARGE SCALE GENOMIC DNA]</scope>
    <source>
        <strain evidence="1 2">SW49</strain>
    </source>
</reference>
<comment type="caution">
    <text evidence="1">The sequence shown here is derived from an EMBL/GenBank/DDBJ whole genome shotgun (WGS) entry which is preliminary data.</text>
</comment>
<evidence type="ECO:0000313" key="2">
    <source>
        <dbReference type="Proteomes" id="UP000321497"/>
    </source>
</evidence>
<sequence length="185" mass="21605">MKYTILVIFLTISAFAQGQDYKISQYYEGYIIKKDGTKERGYILYDDESVRYESVTFKKEQKGKKERFKPKDIAGYKVSDKVYHTVQFQDIPFKNTKFLMLEKEGCLNMYSYRTLSEGAWSTVMILKNDEKAINTQNFIMGYADKMADLVKDDQELAAKIKNKEKGYSLLNIEAIVDEYNSNCKK</sequence>
<proteinExistence type="predicted"/>
<organism evidence="1 2">
    <name type="scientific">Aequorivita antarctica</name>
    <dbReference type="NCBI Taxonomy" id="153266"/>
    <lineage>
        <taxon>Bacteria</taxon>
        <taxon>Pseudomonadati</taxon>
        <taxon>Bacteroidota</taxon>
        <taxon>Flavobacteriia</taxon>
        <taxon>Flavobacteriales</taxon>
        <taxon>Flavobacteriaceae</taxon>
        <taxon>Aequorivita</taxon>
    </lineage>
</organism>
<keyword evidence="2" id="KW-1185">Reference proteome</keyword>
<dbReference type="EMBL" id="VORT01000004">
    <property type="protein sequence ID" value="TXD73526.1"/>
    <property type="molecule type" value="Genomic_DNA"/>
</dbReference>
<dbReference type="OrthoDB" id="9945993at2"/>